<evidence type="ECO:0000313" key="2">
    <source>
        <dbReference type="EMBL" id="HIX66216.1"/>
    </source>
</evidence>
<sequence>MNWLRRFMIGRYGADQLMVAMVAVSFVCLLLSRLTGWGIFYWVAFVLLVWAYLRMLSRNTGRRYAENQKFLQFWRPLGGRLRGFIQRLQSGKDYCYFKCPHCGQKVRVPRGRGKIEITCPSCRQTFVKRT</sequence>
<evidence type="ECO:0000256" key="1">
    <source>
        <dbReference type="SAM" id="Phobius"/>
    </source>
</evidence>
<accession>A0A9D1WSD9</accession>
<organism evidence="2 3">
    <name type="scientific">Candidatus Anaerotruncus excrementipullorum</name>
    <dbReference type="NCBI Taxonomy" id="2838465"/>
    <lineage>
        <taxon>Bacteria</taxon>
        <taxon>Bacillati</taxon>
        <taxon>Bacillota</taxon>
        <taxon>Clostridia</taxon>
        <taxon>Eubacteriales</taxon>
        <taxon>Oscillospiraceae</taxon>
        <taxon>Anaerotruncus</taxon>
    </lineage>
</organism>
<gene>
    <name evidence="2" type="ORF">H9736_08215</name>
</gene>
<protein>
    <recommendedName>
        <fullName evidence="4">Zn-finger containing protein</fullName>
    </recommendedName>
</protein>
<evidence type="ECO:0000313" key="3">
    <source>
        <dbReference type="Proteomes" id="UP000886800"/>
    </source>
</evidence>
<dbReference type="AlphaFoldDB" id="A0A9D1WSD9"/>
<evidence type="ECO:0008006" key="4">
    <source>
        <dbReference type="Google" id="ProtNLM"/>
    </source>
</evidence>
<reference evidence="2" key="2">
    <citation type="submission" date="2021-04" db="EMBL/GenBank/DDBJ databases">
        <authorList>
            <person name="Gilroy R."/>
        </authorList>
    </citation>
    <scope>NUCLEOTIDE SEQUENCE</scope>
    <source>
        <strain evidence="2">CHK188-5543</strain>
    </source>
</reference>
<keyword evidence="1" id="KW-0472">Membrane</keyword>
<dbReference type="EMBL" id="DXES01000175">
    <property type="protein sequence ID" value="HIX66216.1"/>
    <property type="molecule type" value="Genomic_DNA"/>
</dbReference>
<comment type="caution">
    <text evidence="2">The sequence shown here is derived from an EMBL/GenBank/DDBJ whole genome shotgun (WGS) entry which is preliminary data.</text>
</comment>
<proteinExistence type="predicted"/>
<feature type="transmembrane region" description="Helical" evidence="1">
    <location>
        <begin position="12"/>
        <end position="32"/>
    </location>
</feature>
<dbReference type="Proteomes" id="UP000886800">
    <property type="component" value="Unassembled WGS sequence"/>
</dbReference>
<reference evidence="2" key="1">
    <citation type="journal article" date="2021" name="PeerJ">
        <title>Extensive microbial diversity within the chicken gut microbiome revealed by metagenomics and culture.</title>
        <authorList>
            <person name="Gilroy R."/>
            <person name="Ravi A."/>
            <person name="Getino M."/>
            <person name="Pursley I."/>
            <person name="Horton D.L."/>
            <person name="Alikhan N.F."/>
            <person name="Baker D."/>
            <person name="Gharbi K."/>
            <person name="Hall N."/>
            <person name="Watson M."/>
            <person name="Adriaenssens E.M."/>
            <person name="Foster-Nyarko E."/>
            <person name="Jarju S."/>
            <person name="Secka A."/>
            <person name="Antonio M."/>
            <person name="Oren A."/>
            <person name="Chaudhuri R.R."/>
            <person name="La Ragione R."/>
            <person name="Hildebrand F."/>
            <person name="Pallen M.J."/>
        </authorList>
    </citation>
    <scope>NUCLEOTIDE SEQUENCE</scope>
    <source>
        <strain evidence="2">CHK188-5543</strain>
    </source>
</reference>
<name>A0A9D1WSD9_9FIRM</name>
<keyword evidence="1" id="KW-1133">Transmembrane helix</keyword>
<feature type="transmembrane region" description="Helical" evidence="1">
    <location>
        <begin position="38"/>
        <end position="56"/>
    </location>
</feature>
<keyword evidence="1" id="KW-0812">Transmembrane</keyword>